<proteinExistence type="predicted"/>
<name>A0A8H5FT13_9AGAR</name>
<evidence type="ECO:0000313" key="2">
    <source>
        <dbReference type="Proteomes" id="UP000518752"/>
    </source>
</evidence>
<dbReference type="Proteomes" id="UP000518752">
    <property type="component" value="Unassembled WGS sequence"/>
</dbReference>
<dbReference type="Gene3D" id="1.10.510.10">
    <property type="entry name" value="Transferase(Phosphotransferase) domain 1"/>
    <property type="match status" value="1"/>
</dbReference>
<dbReference type="OrthoDB" id="5987198at2759"/>
<evidence type="ECO:0008006" key="3">
    <source>
        <dbReference type="Google" id="ProtNLM"/>
    </source>
</evidence>
<comment type="caution">
    <text evidence="1">The sequence shown here is derived from an EMBL/GenBank/DDBJ whole genome shotgun (WGS) entry which is preliminary data.</text>
</comment>
<organism evidence="1 2">
    <name type="scientific">Collybiopsis confluens</name>
    <dbReference type="NCBI Taxonomy" id="2823264"/>
    <lineage>
        <taxon>Eukaryota</taxon>
        <taxon>Fungi</taxon>
        <taxon>Dikarya</taxon>
        <taxon>Basidiomycota</taxon>
        <taxon>Agaricomycotina</taxon>
        <taxon>Agaricomycetes</taxon>
        <taxon>Agaricomycetidae</taxon>
        <taxon>Agaricales</taxon>
        <taxon>Marasmiineae</taxon>
        <taxon>Omphalotaceae</taxon>
        <taxon>Collybiopsis</taxon>
    </lineage>
</organism>
<dbReference type="InterPro" id="IPR011009">
    <property type="entry name" value="Kinase-like_dom_sf"/>
</dbReference>
<protein>
    <recommendedName>
        <fullName evidence="3">Protein kinase domain-containing protein</fullName>
    </recommendedName>
</protein>
<dbReference type="SUPFAM" id="SSF56112">
    <property type="entry name" value="Protein kinase-like (PK-like)"/>
    <property type="match status" value="1"/>
</dbReference>
<reference evidence="1 2" key="1">
    <citation type="journal article" date="2020" name="ISME J.">
        <title>Uncovering the hidden diversity of litter-decomposition mechanisms in mushroom-forming fungi.</title>
        <authorList>
            <person name="Floudas D."/>
            <person name="Bentzer J."/>
            <person name="Ahren D."/>
            <person name="Johansson T."/>
            <person name="Persson P."/>
            <person name="Tunlid A."/>
        </authorList>
    </citation>
    <scope>NUCLEOTIDE SEQUENCE [LARGE SCALE GENOMIC DNA]</scope>
    <source>
        <strain evidence="1 2">CBS 406.79</strain>
    </source>
</reference>
<accession>A0A8H5FT13</accession>
<sequence length="373" mass="43668">MSTPTAPRLLLPEITEQEITHEVLLDFELFWASHYDWLRERGYLLRPRYRPGWVASWVGTKKWRKDCEDYQVQELLRSNLDAIRVSDGKSVMLRRADPPSLSDELQIGRLLSSTSSDRRNHCVPIHENITLPEPDLRGRDTISVMPFLVDWDEPEFGTVGEVVDFCSQVFEGLQYMHNLNVAHNDAKFDNIMMDWFPLYADPPHPAYRFFKLDWSGPSKPRNRTLYPVKYFFIDWDLSKQHDLSSGTPVRVQPGYGVDVYCLGNVIRKKFILGDPRYCLPRRNVEFLEGLISDMTQDDPAKRPTMDQVVIRFAEIRKGLSWWKLRSRVPETTAPLLPYWLYSPIHWAVQLSYIIRRIPAIPDYTRNQNGHSEV</sequence>
<gene>
    <name evidence="1" type="ORF">D9757_013495</name>
</gene>
<dbReference type="EMBL" id="JAACJN010000331">
    <property type="protein sequence ID" value="KAF5347697.1"/>
    <property type="molecule type" value="Genomic_DNA"/>
</dbReference>
<evidence type="ECO:0000313" key="1">
    <source>
        <dbReference type="EMBL" id="KAF5347697.1"/>
    </source>
</evidence>
<dbReference type="AlphaFoldDB" id="A0A8H5FT13"/>
<keyword evidence="2" id="KW-1185">Reference proteome</keyword>